<protein>
    <submittedName>
        <fullName evidence="4">Acylaldehyde oxidase</fullName>
    </submittedName>
</protein>
<dbReference type="InterPro" id="IPR008274">
    <property type="entry name" value="AldOxase/xan_DH_MoCoBD1"/>
</dbReference>
<organism evidence="4 5">
    <name type="scientific">Mycolicibacterium phlei DSM 43239 = CCUG 21000</name>
    <dbReference type="NCBI Taxonomy" id="1226750"/>
    <lineage>
        <taxon>Bacteria</taxon>
        <taxon>Bacillati</taxon>
        <taxon>Actinomycetota</taxon>
        <taxon>Actinomycetes</taxon>
        <taxon>Mycobacteriales</taxon>
        <taxon>Mycobacteriaceae</taxon>
        <taxon>Mycolicibacterium</taxon>
    </lineage>
</organism>
<dbReference type="GO" id="GO:0005506">
    <property type="term" value="F:iron ion binding"/>
    <property type="evidence" value="ECO:0007669"/>
    <property type="project" value="InterPro"/>
</dbReference>
<evidence type="ECO:0000256" key="2">
    <source>
        <dbReference type="ARBA" id="ARBA00023002"/>
    </source>
</evidence>
<dbReference type="AlphaFoldDB" id="A0A5N5V6B3"/>
<keyword evidence="5" id="KW-1185">Reference proteome</keyword>
<keyword evidence="1" id="KW-0500">Molybdenum</keyword>
<dbReference type="Proteomes" id="UP000325690">
    <property type="component" value="Unassembled WGS sequence"/>
</dbReference>
<dbReference type="SUPFAM" id="SSF54665">
    <property type="entry name" value="CO dehydrogenase molybdoprotein N-domain-like"/>
    <property type="match status" value="1"/>
</dbReference>
<accession>A0A5N5V6B3</accession>
<dbReference type="SUPFAM" id="SSF56003">
    <property type="entry name" value="Molybdenum cofactor-binding domain"/>
    <property type="match status" value="1"/>
</dbReference>
<proteinExistence type="predicted"/>
<keyword evidence="2" id="KW-0560">Oxidoreductase</keyword>
<feature type="domain" description="Aldehyde oxidase/xanthine dehydrogenase a/b hammerhead" evidence="3">
    <location>
        <begin position="25"/>
        <end position="120"/>
    </location>
</feature>
<evidence type="ECO:0000313" key="5">
    <source>
        <dbReference type="Proteomes" id="UP000325690"/>
    </source>
</evidence>
<dbReference type="Gene3D" id="3.90.1170.50">
    <property type="entry name" value="Aldehyde oxidase/xanthine dehydrogenase, a/b hammerhead"/>
    <property type="match status" value="1"/>
</dbReference>
<sequence length="695" mass="74441">MTFPTAVPRFSGRPVTRVEGRLKVTGQADYTADNPVPGLAYAALVGATVARGGVTAIDTRAARRQPGVIRVLTEFDGVRLPFDPRSVESFGQPVAVVVAESLEAATHAATLVEVGFEAADAALRGAAVRVDLSLAMPRNNHNPMELPSTIARWDGDRLTVHDKVQAVAWAQQAYAEAFGIPADNVEVRSPFVGGAFGHAGTTWPHSLLTAFAARQLGRPVKITLPRKQFYTTVGYRPTNRQRIAIGADRSGRFTALVHEARVEKSRHGDYEDNVTGVPRFLYSVPNVRSTYRTVALDVNPPTFCRAPGTVSGVFALENAIDELAFRLGMDPIDLRIHNEPARDESRDLPWSTRRLTECFRRGADTFGWSRRNPTPSAVRDGHLLVGMGTAAAVYHALAAACAVSVRLNPDGTADVRTGTIDMGPGTYTAMTQVASDALGLPMNRVRFALGDSRMPAAPVHGASQTMASVGSGVVNAANLLRDRFIRTAVVDPASPLSGLRPDQVTVADGRMLAVDDPSRGETYQALLRRRGWGPLDATETWSPNQAEHGAYALHSYGAVFAEVTVDEQLGTVRVRRLYAVYDAGRIINPLLAHSQAIGGMVGGIGMALLESTDLDHRDGRIVNANMSDYLVPVHADIGELDAAFLPGEDPVLTPLGVKGLAELVFVGVPAAIGNAVFNATGRRVTELPITLDKLI</sequence>
<dbReference type="InterPro" id="IPR036856">
    <property type="entry name" value="Ald_Oxase/Xan_DH_a/b_sf"/>
</dbReference>
<dbReference type="RefSeq" id="WP_061481453.1">
    <property type="nucleotide sequence ID" value="NZ_ANBO01000023.1"/>
</dbReference>
<name>A0A5N5V6B3_MYCPH</name>
<reference evidence="4 5" key="1">
    <citation type="submission" date="2012-10" db="EMBL/GenBank/DDBJ databases">
        <title>The draft sequence of the Mycobacterium pheli genome.</title>
        <authorList>
            <person name="Pettersson B.M.F."/>
            <person name="Das S."/>
            <person name="Dasgupta S."/>
            <person name="Bhattacharya A."/>
            <person name="Kirsebom L.A."/>
        </authorList>
    </citation>
    <scope>NUCLEOTIDE SEQUENCE [LARGE SCALE GENOMIC DNA]</scope>
    <source>
        <strain evidence="4 5">CCUG 21000</strain>
    </source>
</reference>
<gene>
    <name evidence="4" type="ORF">MPHL21000_10910</name>
</gene>
<evidence type="ECO:0000256" key="1">
    <source>
        <dbReference type="ARBA" id="ARBA00022505"/>
    </source>
</evidence>
<dbReference type="GO" id="GO:0016491">
    <property type="term" value="F:oxidoreductase activity"/>
    <property type="evidence" value="ECO:0007669"/>
    <property type="project" value="UniProtKB-KW"/>
</dbReference>
<dbReference type="PANTHER" id="PTHR11908">
    <property type="entry name" value="XANTHINE DEHYDROGENASE"/>
    <property type="match status" value="1"/>
</dbReference>
<comment type="caution">
    <text evidence="4">The sequence shown here is derived from an EMBL/GenBank/DDBJ whole genome shotgun (WGS) entry which is preliminary data.</text>
</comment>
<dbReference type="EMBL" id="ANBP01000012">
    <property type="protein sequence ID" value="KAB7756577.1"/>
    <property type="molecule type" value="Genomic_DNA"/>
</dbReference>
<dbReference type="Pfam" id="PF20256">
    <property type="entry name" value="MoCoBD_2"/>
    <property type="match status" value="1"/>
</dbReference>
<dbReference type="PANTHER" id="PTHR11908:SF132">
    <property type="entry name" value="ALDEHYDE OXIDASE 1-RELATED"/>
    <property type="match status" value="1"/>
</dbReference>
<dbReference type="Gene3D" id="3.30.365.10">
    <property type="entry name" value="Aldehyde oxidase/xanthine dehydrogenase, molybdopterin binding domain"/>
    <property type="match status" value="4"/>
</dbReference>
<dbReference type="InterPro" id="IPR046867">
    <property type="entry name" value="AldOxase/xan_DH_MoCoBD2"/>
</dbReference>
<evidence type="ECO:0000313" key="4">
    <source>
        <dbReference type="EMBL" id="KAB7756577.1"/>
    </source>
</evidence>
<dbReference type="GeneID" id="74301942"/>
<dbReference type="InterPro" id="IPR016208">
    <property type="entry name" value="Ald_Oxase/xanthine_DH-like"/>
</dbReference>
<dbReference type="InterPro" id="IPR000674">
    <property type="entry name" value="Ald_Oxase/Xan_DH_a/b"/>
</dbReference>
<dbReference type="Pfam" id="PF02738">
    <property type="entry name" value="MoCoBD_1"/>
    <property type="match status" value="1"/>
</dbReference>
<dbReference type="InterPro" id="IPR037165">
    <property type="entry name" value="AldOxase/xan_DH_Mopterin-bd_sf"/>
</dbReference>
<dbReference type="SMART" id="SM01008">
    <property type="entry name" value="Ald_Xan_dh_C"/>
    <property type="match status" value="1"/>
</dbReference>
<evidence type="ECO:0000259" key="3">
    <source>
        <dbReference type="SMART" id="SM01008"/>
    </source>
</evidence>